<name>A0AA35LEK5_9SAUR</name>
<reference evidence="2" key="1">
    <citation type="submission" date="2022-12" db="EMBL/GenBank/DDBJ databases">
        <authorList>
            <person name="Alioto T."/>
            <person name="Alioto T."/>
            <person name="Gomez Garrido J."/>
        </authorList>
    </citation>
    <scope>NUCLEOTIDE SEQUENCE</scope>
</reference>
<evidence type="ECO:0000313" key="3">
    <source>
        <dbReference type="Proteomes" id="UP001178461"/>
    </source>
</evidence>
<dbReference type="InterPro" id="IPR043247">
    <property type="entry name" value="CCDC183"/>
</dbReference>
<evidence type="ECO:0000313" key="2">
    <source>
        <dbReference type="EMBL" id="CAI5794553.1"/>
    </source>
</evidence>
<keyword evidence="1" id="KW-0175">Coiled coil</keyword>
<sequence length="511" mass="59047">MRFARRRDVREQIDGLQAIIHLQEQGKKLFAQSAEETVAKNRYLLGYLRGDVRQGTHELDLSVKYDRATIARACRDRKREKVAFSEYTVEEARAALSSYVFGRMNTHNALLYEVKRRGRHLEDLQLILRGLEALETPGSEAQSQLRELAHLPVILDDLQRRVEVYQVELQGVRLMTLDTTEAMEAAQADMLHAETELVAEKKFRDNSLSAQKKQIERIRAKDATERRRRTLQGRRDMDFPSLMGREGTRGARLEASKAQIEYQGLVTTEVEKIKAAVQCSHLWDIAGRFLAQRKSEEDLRQQIAECERRRRELQSRLKALELERAELKFHRAPGRPQLAEELGAALEEETRRLEEARRYVSQSQELLLRFENGVNNLAVRLCGVHVPGQEDFRGESWDVFRKLQFCEGRLVHLLKVAAAPALRLDFSKEETNETFLQVRNLLEESTREEPQNLRIALEDDEDVREAFNFADIDHSYIPGREEIKKQGLKLIGDKTKVVKKKPKGAAKKPVY</sequence>
<evidence type="ECO:0000256" key="1">
    <source>
        <dbReference type="SAM" id="Coils"/>
    </source>
</evidence>
<dbReference type="PANTHER" id="PTHR47115">
    <property type="entry name" value="COILED-COIL DOMAIN-CONTAINING PROTEIN 183"/>
    <property type="match status" value="1"/>
</dbReference>
<dbReference type="PANTHER" id="PTHR47115:SF1">
    <property type="entry name" value="COILED-COIL DOMAIN-CONTAINING PROTEIN 183"/>
    <property type="match status" value="1"/>
</dbReference>
<protein>
    <submittedName>
        <fullName evidence="2">Uncharacterized protein</fullName>
    </submittedName>
</protein>
<dbReference type="Proteomes" id="UP001178461">
    <property type="component" value="Chromosome Z"/>
</dbReference>
<dbReference type="EMBL" id="OX395140">
    <property type="protein sequence ID" value="CAI5794553.1"/>
    <property type="molecule type" value="Genomic_DNA"/>
</dbReference>
<feature type="coiled-coil region" evidence="1">
    <location>
        <begin position="296"/>
        <end position="366"/>
    </location>
</feature>
<gene>
    <name evidence="2" type="ORF">PODLI_1B019385</name>
</gene>
<organism evidence="2 3">
    <name type="scientific">Podarcis lilfordi</name>
    <name type="common">Lilford's wall lizard</name>
    <dbReference type="NCBI Taxonomy" id="74358"/>
    <lineage>
        <taxon>Eukaryota</taxon>
        <taxon>Metazoa</taxon>
        <taxon>Chordata</taxon>
        <taxon>Craniata</taxon>
        <taxon>Vertebrata</taxon>
        <taxon>Euteleostomi</taxon>
        <taxon>Lepidosauria</taxon>
        <taxon>Squamata</taxon>
        <taxon>Bifurcata</taxon>
        <taxon>Unidentata</taxon>
        <taxon>Episquamata</taxon>
        <taxon>Laterata</taxon>
        <taxon>Lacertibaenia</taxon>
        <taxon>Lacertidae</taxon>
        <taxon>Podarcis</taxon>
    </lineage>
</organism>
<dbReference type="AlphaFoldDB" id="A0AA35LEK5"/>
<proteinExistence type="predicted"/>
<accession>A0AA35LEK5</accession>
<keyword evidence="3" id="KW-1185">Reference proteome</keyword>